<protein>
    <submittedName>
        <fullName evidence="2">Uncharacterized protein</fullName>
    </submittedName>
</protein>
<sequence length="124" mass="14228">MSEKIFEFIMVILATYGLITVIYDLILTIKNKSKYKNSMIKLVLIVKNQGDTIEGVLRNVLPRNFIRKLMPGGKLTILDMGSKDDTLEILQKLEIDYPCLEVLKQSEKEAIFNSFEEEGKLEVN</sequence>
<reference evidence="2 4" key="1">
    <citation type="submission" date="2017-12" db="EMBL/GenBank/DDBJ databases">
        <title>Complete genome sequence of Herbivorax saccincola GGR1, a novel Cellulosome-producing hydrolytic bacterium in a thermophilic biogas plant, established by Illumina and Nanopore MinION sequencing.</title>
        <authorList>
            <person name="Pechtl A."/>
            <person name="Ruckert C."/>
            <person name="Koeck D.E."/>
            <person name="Maus I."/>
            <person name="Winkler A."/>
            <person name="Kalinowski J."/>
            <person name="Puhler A."/>
            <person name="Schwarz W.W."/>
            <person name="Zverlov V.V."/>
            <person name="Schluter A."/>
            <person name="Liebl W."/>
        </authorList>
    </citation>
    <scope>NUCLEOTIDE SEQUENCE [LARGE SCALE GENOMIC DNA]</scope>
    <source>
        <strain evidence="2">GGR1</strain>
        <strain evidence="4">SR1</strain>
    </source>
</reference>
<evidence type="ECO:0000256" key="1">
    <source>
        <dbReference type="SAM" id="Phobius"/>
    </source>
</evidence>
<feature type="transmembrane region" description="Helical" evidence="1">
    <location>
        <begin position="6"/>
        <end position="29"/>
    </location>
</feature>
<dbReference type="Proteomes" id="UP000239720">
    <property type="component" value="Unassembled WGS sequence"/>
</dbReference>
<dbReference type="KEGG" id="hsc:HVS_01370"/>
<evidence type="ECO:0000313" key="2">
    <source>
        <dbReference type="EMBL" id="AUG56242.1"/>
    </source>
</evidence>
<keyword evidence="1" id="KW-0812">Transmembrane</keyword>
<organism evidence="2 4">
    <name type="scientific">Acetivibrio saccincola</name>
    <dbReference type="NCBI Taxonomy" id="1677857"/>
    <lineage>
        <taxon>Bacteria</taxon>
        <taxon>Bacillati</taxon>
        <taxon>Bacillota</taxon>
        <taxon>Clostridia</taxon>
        <taxon>Eubacteriales</taxon>
        <taxon>Oscillospiraceae</taxon>
        <taxon>Acetivibrio</taxon>
    </lineage>
</organism>
<dbReference type="Proteomes" id="UP000233534">
    <property type="component" value="Chromosome"/>
</dbReference>
<keyword evidence="1" id="KW-0472">Membrane</keyword>
<gene>
    <name evidence="3" type="ORF">B9R14_01515</name>
    <name evidence="2" type="ORF">HVS_01370</name>
</gene>
<evidence type="ECO:0000313" key="5">
    <source>
        <dbReference type="Proteomes" id="UP000239720"/>
    </source>
</evidence>
<reference evidence="3 5" key="2">
    <citation type="journal article" date="2018" name="Syst. Appl. Microbiol.">
        <title>Characterization and high-quality draft genome sequence of Herbivorax saccincola A7, an anaerobic, alkaliphilic, thermophilic, cellulolytic, and xylanolytic bacterium.</title>
        <authorList>
            <person name="Aikawa S."/>
            <person name="Baramee S."/>
            <person name="Sermsathanaswadi J."/>
            <person name="Thianheng P."/>
            <person name="Tachaapaikoon C."/>
            <person name="Shikata A."/>
            <person name="Waeonukul R."/>
            <person name="Pason P."/>
            <person name="Ratanakhanokchai K."/>
            <person name="Kosugi A."/>
        </authorList>
    </citation>
    <scope>NUCLEOTIDE SEQUENCE [LARGE SCALE GENOMIC DNA]</scope>
    <source>
        <strain evidence="3 5">A7</strain>
    </source>
</reference>
<evidence type="ECO:0000313" key="4">
    <source>
        <dbReference type="Proteomes" id="UP000233534"/>
    </source>
</evidence>
<dbReference type="EMBL" id="NEMB01000003">
    <property type="protein sequence ID" value="PQQ65572.1"/>
    <property type="molecule type" value="Genomic_DNA"/>
</dbReference>
<proteinExistence type="predicted"/>
<evidence type="ECO:0000313" key="3">
    <source>
        <dbReference type="EMBL" id="PQQ65572.1"/>
    </source>
</evidence>
<keyword evidence="1" id="KW-1133">Transmembrane helix</keyword>
<dbReference type="AlphaFoldDB" id="A0A2K9DXK1"/>
<dbReference type="OrthoDB" id="2990399at2"/>
<keyword evidence="4" id="KW-1185">Reference proteome</keyword>
<accession>A0A2K9DXK1</accession>
<dbReference type="EMBL" id="CP025197">
    <property type="protein sequence ID" value="AUG56242.1"/>
    <property type="molecule type" value="Genomic_DNA"/>
</dbReference>
<name>A0A2K9DXK1_9FIRM</name>
<dbReference type="RefSeq" id="WP_101298665.1">
    <property type="nucleotide sequence ID" value="NZ_CP025197.1"/>
</dbReference>